<keyword evidence="1" id="KW-0812">Transmembrane</keyword>
<feature type="transmembrane region" description="Helical" evidence="1">
    <location>
        <begin position="105"/>
        <end position="132"/>
    </location>
</feature>
<dbReference type="PANTHER" id="PTHR37309:SF1">
    <property type="entry name" value="SLR0284 PROTEIN"/>
    <property type="match status" value="1"/>
</dbReference>
<keyword evidence="1" id="KW-1133">Transmembrane helix</keyword>
<sequence>MKIFFRHILINLLVIYLTDLIYPGFSILHDTKTLLSAAVIWLLLNKIVKPIIKLLLLPINLITLNLFSWVISLITLFLLQSIVGGITVSAYSFPGLSTGGFVFPAFYVGIFLSYLIASCILNLIHNFIIWLIRKDSE</sequence>
<evidence type="ECO:0000256" key="1">
    <source>
        <dbReference type="SAM" id="Phobius"/>
    </source>
</evidence>
<dbReference type="PANTHER" id="PTHR37309">
    <property type="entry name" value="SLR0284 PROTEIN"/>
    <property type="match status" value="1"/>
</dbReference>
<dbReference type="Pfam" id="PF04020">
    <property type="entry name" value="Phage_holin_4_2"/>
    <property type="match status" value="1"/>
</dbReference>
<name>A0A0G1MVV4_9BACT</name>
<comment type="caution">
    <text evidence="2">The sequence shown here is derived from an EMBL/GenBank/DDBJ whole genome shotgun (WGS) entry which is preliminary data.</text>
</comment>
<organism evidence="2 3">
    <name type="scientific">Candidatus Collierbacteria bacterium GW2011_GWA2_44_99</name>
    <dbReference type="NCBI Taxonomy" id="1618380"/>
    <lineage>
        <taxon>Bacteria</taxon>
        <taxon>Candidatus Collieribacteriota</taxon>
    </lineage>
</organism>
<feature type="transmembrane region" description="Helical" evidence="1">
    <location>
        <begin position="7"/>
        <end position="28"/>
    </location>
</feature>
<dbReference type="EMBL" id="LCJW01000045">
    <property type="protein sequence ID" value="KKT84907.1"/>
    <property type="molecule type" value="Genomic_DNA"/>
</dbReference>
<feature type="transmembrane region" description="Helical" evidence="1">
    <location>
        <begin position="64"/>
        <end position="93"/>
    </location>
</feature>
<dbReference type="Proteomes" id="UP000034797">
    <property type="component" value="Unassembled WGS sequence"/>
</dbReference>
<protein>
    <recommendedName>
        <fullName evidence="4">Integral membrane protein</fullName>
    </recommendedName>
</protein>
<evidence type="ECO:0000313" key="3">
    <source>
        <dbReference type="Proteomes" id="UP000034797"/>
    </source>
</evidence>
<dbReference type="InterPro" id="IPR007165">
    <property type="entry name" value="Phage_holin_4_2"/>
</dbReference>
<gene>
    <name evidence="2" type="ORF">UW84_C0045G0004</name>
</gene>
<dbReference type="AlphaFoldDB" id="A0A0G1MVV4"/>
<accession>A0A0G1MVV4</accession>
<evidence type="ECO:0000313" key="2">
    <source>
        <dbReference type="EMBL" id="KKT84907.1"/>
    </source>
</evidence>
<keyword evidence="1" id="KW-0472">Membrane</keyword>
<feature type="transmembrane region" description="Helical" evidence="1">
    <location>
        <begin position="34"/>
        <end position="52"/>
    </location>
</feature>
<proteinExistence type="predicted"/>
<reference evidence="2 3" key="1">
    <citation type="journal article" date="2015" name="Nature">
        <title>rRNA introns, odd ribosomes, and small enigmatic genomes across a large radiation of phyla.</title>
        <authorList>
            <person name="Brown C.T."/>
            <person name="Hug L.A."/>
            <person name="Thomas B.C."/>
            <person name="Sharon I."/>
            <person name="Castelle C.J."/>
            <person name="Singh A."/>
            <person name="Wilkins M.J."/>
            <person name="Williams K.H."/>
            <person name="Banfield J.F."/>
        </authorList>
    </citation>
    <scope>NUCLEOTIDE SEQUENCE [LARGE SCALE GENOMIC DNA]</scope>
</reference>
<evidence type="ECO:0008006" key="4">
    <source>
        <dbReference type="Google" id="ProtNLM"/>
    </source>
</evidence>